<comment type="caution">
    <text evidence="2">The sequence shown here is derived from an EMBL/GenBank/DDBJ whole genome shotgun (WGS) entry which is preliminary data.</text>
</comment>
<evidence type="ECO:0000256" key="1">
    <source>
        <dbReference type="SAM" id="Phobius"/>
    </source>
</evidence>
<dbReference type="EMBL" id="AMCI01006721">
    <property type="protein sequence ID" value="EJW93857.1"/>
    <property type="molecule type" value="Genomic_DNA"/>
</dbReference>
<gene>
    <name evidence="2" type="ORF">EVA_18037</name>
</gene>
<feature type="non-terminal residue" evidence="2">
    <location>
        <position position="54"/>
    </location>
</feature>
<sequence>MTHETINKPTQQHGGHPVVRLIRPKQWIKNLIVLLPIFFGGALLQPEPIMSGLI</sequence>
<protein>
    <submittedName>
        <fullName evidence="2">Uncharacterized protein</fullName>
    </submittedName>
</protein>
<evidence type="ECO:0000313" key="2">
    <source>
        <dbReference type="EMBL" id="EJW93857.1"/>
    </source>
</evidence>
<organism evidence="2">
    <name type="scientific">gut metagenome</name>
    <dbReference type="NCBI Taxonomy" id="749906"/>
    <lineage>
        <taxon>unclassified sequences</taxon>
        <taxon>metagenomes</taxon>
        <taxon>organismal metagenomes</taxon>
    </lineage>
</organism>
<keyword evidence="1" id="KW-0472">Membrane</keyword>
<keyword evidence="1" id="KW-0812">Transmembrane</keyword>
<proteinExistence type="predicted"/>
<dbReference type="AlphaFoldDB" id="J9FWB1"/>
<reference evidence="2" key="1">
    <citation type="journal article" date="2012" name="PLoS ONE">
        <title>Gene sets for utilization of primary and secondary nutrition supplies in the distal gut of endangered iberian lynx.</title>
        <authorList>
            <person name="Alcaide M."/>
            <person name="Messina E."/>
            <person name="Richter M."/>
            <person name="Bargiela R."/>
            <person name="Peplies J."/>
            <person name="Huws S.A."/>
            <person name="Newbold C.J."/>
            <person name="Golyshin P.N."/>
            <person name="Simon M.A."/>
            <person name="Lopez G."/>
            <person name="Yakimov M.M."/>
            <person name="Ferrer M."/>
        </authorList>
    </citation>
    <scope>NUCLEOTIDE SEQUENCE</scope>
</reference>
<accession>J9FWB1</accession>
<keyword evidence="1" id="KW-1133">Transmembrane helix</keyword>
<feature type="transmembrane region" description="Helical" evidence="1">
    <location>
        <begin position="27"/>
        <end position="44"/>
    </location>
</feature>
<name>J9FWB1_9ZZZZ</name>